<evidence type="ECO:0000256" key="8">
    <source>
        <dbReference type="SAM" id="MobiDB-lite"/>
    </source>
</evidence>
<comment type="catalytic activity">
    <reaction evidence="1 7">
        <text>Thiol-dependent hydrolysis of ester, thioester, amide, peptide and isopeptide bonds formed by the C-terminal Gly of ubiquitin (a 76-residue protein attached to proteins as an intracellular targeting signal).</text>
        <dbReference type="EC" id="3.4.19.12"/>
    </reaction>
</comment>
<evidence type="ECO:0000313" key="11">
    <source>
        <dbReference type="Proteomes" id="UP000183365"/>
    </source>
</evidence>
<dbReference type="EMBL" id="FQNF01000007">
    <property type="protein sequence ID" value="SGZ38397.1"/>
    <property type="molecule type" value="Genomic_DNA"/>
</dbReference>
<keyword evidence="3 7" id="KW-0645">Protease</keyword>
<evidence type="ECO:0000256" key="7">
    <source>
        <dbReference type="RuleBase" id="RU366025"/>
    </source>
</evidence>
<comment type="similarity">
    <text evidence="2 7">Belongs to the peptidase C19 family.</text>
</comment>
<dbReference type="GO" id="GO:0005634">
    <property type="term" value="C:nucleus"/>
    <property type="evidence" value="ECO:0007669"/>
    <property type="project" value="TreeGrafter"/>
</dbReference>
<dbReference type="PROSITE" id="PS00972">
    <property type="entry name" value="USP_1"/>
    <property type="match status" value="1"/>
</dbReference>
<protein>
    <recommendedName>
        <fullName evidence="7">Ubiquitin carboxyl-terminal hydrolase</fullName>
        <ecNumber evidence="7">3.4.19.12</ecNumber>
    </recommendedName>
</protein>
<dbReference type="Gene3D" id="3.90.70.10">
    <property type="entry name" value="Cysteine proteinases"/>
    <property type="match status" value="1"/>
</dbReference>
<dbReference type="AlphaFoldDB" id="A0A1L0CI00"/>
<dbReference type="GO" id="GO:0005789">
    <property type="term" value="C:endoplasmic reticulum membrane"/>
    <property type="evidence" value="ECO:0007669"/>
    <property type="project" value="EnsemblFungi"/>
</dbReference>
<evidence type="ECO:0000259" key="9">
    <source>
        <dbReference type="PROSITE" id="PS50235"/>
    </source>
</evidence>
<keyword evidence="5 7" id="KW-0378">Hydrolase</keyword>
<dbReference type="Proteomes" id="UP000183365">
    <property type="component" value="Unassembled WGS sequence"/>
</dbReference>
<dbReference type="GO" id="GO:0016579">
    <property type="term" value="P:protein deubiquitination"/>
    <property type="evidence" value="ECO:0007669"/>
    <property type="project" value="EnsemblFungi"/>
</dbReference>
<gene>
    <name evidence="10" type="ORF">HGUI_00597</name>
</gene>
<evidence type="ECO:0000256" key="2">
    <source>
        <dbReference type="ARBA" id="ARBA00009085"/>
    </source>
</evidence>
<dbReference type="PROSITE" id="PS00973">
    <property type="entry name" value="USP_2"/>
    <property type="match status" value="1"/>
</dbReference>
<dbReference type="Pfam" id="PF00443">
    <property type="entry name" value="UCH"/>
    <property type="match status" value="1"/>
</dbReference>
<evidence type="ECO:0000256" key="4">
    <source>
        <dbReference type="ARBA" id="ARBA00022786"/>
    </source>
</evidence>
<keyword evidence="6 7" id="KW-0788">Thiol protease</keyword>
<evidence type="ECO:0000256" key="6">
    <source>
        <dbReference type="ARBA" id="ARBA00022807"/>
    </source>
</evidence>
<feature type="compositionally biased region" description="Polar residues" evidence="8">
    <location>
        <begin position="684"/>
        <end position="693"/>
    </location>
</feature>
<dbReference type="GO" id="GO:0005829">
    <property type="term" value="C:cytosol"/>
    <property type="evidence" value="ECO:0007669"/>
    <property type="project" value="TreeGrafter"/>
</dbReference>
<keyword evidence="11" id="KW-1185">Reference proteome</keyword>
<feature type="compositionally biased region" description="Acidic residues" evidence="8">
    <location>
        <begin position="511"/>
        <end position="528"/>
    </location>
</feature>
<dbReference type="PANTHER" id="PTHR24006:SF888">
    <property type="entry name" value="UBIQUITIN CARBOXYL-TERMINAL HYDROLASE 30"/>
    <property type="match status" value="1"/>
</dbReference>
<dbReference type="InterPro" id="IPR018200">
    <property type="entry name" value="USP_CS"/>
</dbReference>
<feature type="region of interest" description="Disordered" evidence="8">
    <location>
        <begin position="678"/>
        <end position="712"/>
    </location>
</feature>
<evidence type="ECO:0000256" key="1">
    <source>
        <dbReference type="ARBA" id="ARBA00000707"/>
    </source>
</evidence>
<dbReference type="OrthoDB" id="2020758at2759"/>
<dbReference type="GO" id="GO:0004843">
    <property type="term" value="F:cysteine-type deubiquitinase activity"/>
    <property type="evidence" value="ECO:0007669"/>
    <property type="project" value="UniProtKB-UniRule"/>
</dbReference>
<evidence type="ECO:0000313" key="10">
    <source>
        <dbReference type="EMBL" id="SGZ38397.1"/>
    </source>
</evidence>
<dbReference type="GO" id="GO:0006508">
    <property type="term" value="P:proteolysis"/>
    <property type="evidence" value="ECO:0007669"/>
    <property type="project" value="UniProtKB-KW"/>
</dbReference>
<feature type="region of interest" description="Disordered" evidence="8">
    <location>
        <begin position="479"/>
        <end position="570"/>
    </location>
</feature>
<evidence type="ECO:0000256" key="5">
    <source>
        <dbReference type="ARBA" id="ARBA00022801"/>
    </source>
</evidence>
<sequence length="712" mass="82879">MSFELNKTNIILNSSTQTAFIKENLKLLLLLFLTSFLLFNNKPAKYLNRIKSRINHFVQLMSNRYNTRSYKTKQHPYTEALNTVIIEEGGFPGGLFNEGNTCFMNSVLQSLASSNEILNFLDKELLEKSQLSKKILENEKTNEEDININRNSVDIRFSERLHQLLEVLNNKYYNRNYTTKPNQLLKTITRGKNNRDVVLGDDQQDAQEFFQTLITELEKNVKTIEKIKDPEKPKETKNELKTVKFKDLPEDALFEQDNLNKVGTVYIPSSLMDPNIVDPENEEDRLYTPHKLMTPLDGITCERIGCLNCGENGGIRTSVFSGLSLNLPSDSMNGILKLSGLLNEWKKPEIIEGVECYRCSLNLLKEHLIKLVSKDENPEHIKYLQDVDELLTEKVIDEEKYKALRDEKFIARISKSKKILIARPPPLLSIHINRSCFDMQTFQIRKNNSRVVFNSKLNLTPWTTEFKDLQLDARLPMSRKEEENEVKFKQDEDEHIGHESRLAHERVQKEFEEEYYSNDETSEEDQEMPENPPNYSEMENEETSSEDEEKVEEKEDDYPQPPLTLNSVKAINTPNSPLTYQLKSVIIHYGSHNYGHYIAFRKIRGCWWRISDESIALVDEQEVLGIPGVFMMFYEYDYDPATKKMKEDMKVAELNKKIEDTMIKNAELLKMKEEEMRMAELASESENNDSAQNPEEEYREGGVLLEQEELEE</sequence>
<proteinExistence type="inferred from homology"/>
<feature type="domain" description="USP" evidence="9">
    <location>
        <begin position="93"/>
        <end position="637"/>
    </location>
</feature>
<dbReference type="VEuPathDB" id="FungiDB:HGUI_00597"/>
<reference evidence="11" key="1">
    <citation type="submission" date="2016-11" db="EMBL/GenBank/DDBJ databases">
        <authorList>
            <person name="Guldener U."/>
        </authorList>
    </citation>
    <scope>NUCLEOTIDE SEQUENCE [LARGE SCALE GENOMIC DNA]</scope>
</reference>
<dbReference type="EC" id="3.4.19.12" evidence="7"/>
<accession>A0A1L0CI00</accession>
<feature type="compositionally biased region" description="Basic and acidic residues" evidence="8">
    <location>
        <begin position="479"/>
        <end position="510"/>
    </location>
</feature>
<dbReference type="PANTHER" id="PTHR24006">
    <property type="entry name" value="UBIQUITIN CARBOXYL-TERMINAL HYDROLASE"/>
    <property type="match status" value="1"/>
</dbReference>
<dbReference type="PROSITE" id="PS50235">
    <property type="entry name" value="USP_3"/>
    <property type="match status" value="1"/>
</dbReference>
<dbReference type="CDD" id="cd02662">
    <property type="entry name" value="Peptidase_C19F"/>
    <property type="match status" value="1"/>
</dbReference>
<name>A0A1L0CI00_9ASCO</name>
<dbReference type="InterPro" id="IPR001394">
    <property type="entry name" value="Peptidase_C19_UCH"/>
</dbReference>
<feature type="compositionally biased region" description="Acidic residues" evidence="8">
    <location>
        <begin position="538"/>
        <end position="558"/>
    </location>
</feature>
<dbReference type="InterPro" id="IPR028889">
    <property type="entry name" value="USP"/>
</dbReference>
<dbReference type="InterPro" id="IPR050164">
    <property type="entry name" value="Peptidase_C19"/>
</dbReference>
<dbReference type="SUPFAM" id="SSF54001">
    <property type="entry name" value="Cysteine proteinases"/>
    <property type="match status" value="1"/>
</dbReference>
<evidence type="ECO:0000256" key="3">
    <source>
        <dbReference type="ARBA" id="ARBA00022670"/>
    </source>
</evidence>
<keyword evidence="4 7" id="KW-0833">Ubl conjugation pathway</keyword>
<organism evidence="10 11">
    <name type="scientific">Hanseniaspora guilliermondii</name>
    <dbReference type="NCBI Taxonomy" id="56406"/>
    <lineage>
        <taxon>Eukaryota</taxon>
        <taxon>Fungi</taxon>
        <taxon>Dikarya</taxon>
        <taxon>Ascomycota</taxon>
        <taxon>Saccharomycotina</taxon>
        <taxon>Saccharomycetes</taxon>
        <taxon>Saccharomycodales</taxon>
        <taxon>Saccharomycodaceae</taxon>
        <taxon>Hanseniaspora</taxon>
    </lineage>
</organism>
<dbReference type="InterPro" id="IPR038765">
    <property type="entry name" value="Papain-like_cys_pep_sf"/>
</dbReference>